<dbReference type="Gene3D" id="1.25.40.20">
    <property type="entry name" value="Ankyrin repeat-containing domain"/>
    <property type="match status" value="1"/>
</dbReference>
<evidence type="ECO:0000313" key="5">
    <source>
        <dbReference type="Proteomes" id="UP000009168"/>
    </source>
</evidence>
<protein>
    <submittedName>
        <fullName evidence="4">Ankyrin repeat protein</fullName>
    </submittedName>
</protein>
<organism evidence="4 5">
    <name type="scientific">Tetrahymena thermophila (strain SB210)</name>
    <dbReference type="NCBI Taxonomy" id="312017"/>
    <lineage>
        <taxon>Eukaryota</taxon>
        <taxon>Sar</taxon>
        <taxon>Alveolata</taxon>
        <taxon>Ciliophora</taxon>
        <taxon>Intramacronucleata</taxon>
        <taxon>Oligohymenophorea</taxon>
        <taxon>Hymenostomatida</taxon>
        <taxon>Tetrahymenina</taxon>
        <taxon>Tetrahymenidae</taxon>
        <taxon>Tetrahymena</taxon>
    </lineage>
</organism>
<accession>Q22R95</accession>
<evidence type="ECO:0000256" key="3">
    <source>
        <dbReference type="SAM" id="MobiDB-lite"/>
    </source>
</evidence>
<evidence type="ECO:0000256" key="1">
    <source>
        <dbReference type="PROSITE-ProRule" id="PRU00023"/>
    </source>
</evidence>
<feature type="compositionally biased region" description="Polar residues" evidence="3">
    <location>
        <begin position="297"/>
        <end position="313"/>
    </location>
</feature>
<evidence type="ECO:0000313" key="4">
    <source>
        <dbReference type="EMBL" id="EAR88227.1"/>
    </source>
</evidence>
<dbReference type="SUPFAM" id="SSF48403">
    <property type="entry name" value="Ankyrin repeat"/>
    <property type="match status" value="1"/>
</dbReference>
<dbReference type="InterPro" id="IPR036770">
    <property type="entry name" value="Ankyrin_rpt-contain_sf"/>
</dbReference>
<feature type="region of interest" description="Disordered" evidence="3">
    <location>
        <begin position="297"/>
        <end position="324"/>
    </location>
</feature>
<dbReference type="RefSeq" id="XP_001008472.1">
    <property type="nucleotide sequence ID" value="XM_001008472.1"/>
</dbReference>
<dbReference type="PROSITE" id="PS50088">
    <property type="entry name" value="ANK_REPEAT"/>
    <property type="match status" value="1"/>
</dbReference>
<dbReference type="OrthoDB" id="19174at2759"/>
<gene>
    <name evidence="4" type="ORF">TTHERM_00023860</name>
</gene>
<dbReference type="KEGG" id="tet:TTHERM_00023860"/>
<feature type="compositionally biased region" description="Polar residues" evidence="3">
    <location>
        <begin position="345"/>
        <end position="379"/>
    </location>
</feature>
<dbReference type="Proteomes" id="UP000009168">
    <property type="component" value="Unassembled WGS sequence"/>
</dbReference>
<feature type="repeat" description="ANK" evidence="1">
    <location>
        <begin position="652"/>
        <end position="684"/>
    </location>
</feature>
<feature type="coiled-coil region" evidence="2">
    <location>
        <begin position="173"/>
        <end position="221"/>
    </location>
</feature>
<proteinExistence type="predicted"/>
<dbReference type="EMBL" id="GG662845">
    <property type="protein sequence ID" value="EAR88227.1"/>
    <property type="molecule type" value="Genomic_DNA"/>
</dbReference>
<reference evidence="5" key="1">
    <citation type="journal article" date="2006" name="PLoS Biol.">
        <title>Macronuclear genome sequence of the ciliate Tetrahymena thermophila, a model eukaryote.</title>
        <authorList>
            <person name="Eisen J.A."/>
            <person name="Coyne R.S."/>
            <person name="Wu M."/>
            <person name="Wu D."/>
            <person name="Thiagarajan M."/>
            <person name="Wortman J.R."/>
            <person name="Badger J.H."/>
            <person name="Ren Q."/>
            <person name="Amedeo P."/>
            <person name="Jones K.M."/>
            <person name="Tallon L.J."/>
            <person name="Delcher A.L."/>
            <person name="Salzberg S.L."/>
            <person name="Silva J.C."/>
            <person name="Haas B.J."/>
            <person name="Majoros W.H."/>
            <person name="Farzad M."/>
            <person name="Carlton J.M."/>
            <person name="Smith R.K. Jr."/>
            <person name="Garg J."/>
            <person name="Pearlman R.E."/>
            <person name="Karrer K.M."/>
            <person name="Sun L."/>
            <person name="Manning G."/>
            <person name="Elde N.C."/>
            <person name="Turkewitz A.P."/>
            <person name="Asai D.J."/>
            <person name="Wilkes D.E."/>
            <person name="Wang Y."/>
            <person name="Cai H."/>
            <person name="Collins K."/>
            <person name="Stewart B.A."/>
            <person name="Lee S.R."/>
            <person name="Wilamowska K."/>
            <person name="Weinberg Z."/>
            <person name="Ruzzo W.L."/>
            <person name="Wloga D."/>
            <person name="Gaertig J."/>
            <person name="Frankel J."/>
            <person name="Tsao C.-C."/>
            <person name="Gorovsky M.A."/>
            <person name="Keeling P.J."/>
            <person name="Waller R.F."/>
            <person name="Patron N.J."/>
            <person name="Cherry J.M."/>
            <person name="Stover N.A."/>
            <person name="Krieger C.J."/>
            <person name="del Toro C."/>
            <person name="Ryder H.F."/>
            <person name="Williamson S.C."/>
            <person name="Barbeau R.A."/>
            <person name="Hamilton E.P."/>
            <person name="Orias E."/>
        </authorList>
    </citation>
    <scope>NUCLEOTIDE SEQUENCE [LARGE SCALE GENOMIC DNA]</scope>
    <source>
        <strain evidence="5">SB210</strain>
    </source>
</reference>
<dbReference type="InParanoid" id="Q22R95"/>
<keyword evidence="2" id="KW-0175">Coiled coil</keyword>
<dbReference type="AlphaFoldDB" id="Q22R95"/>
<keyword evidence="1" id="KW-0040">ANK repeat</keyword>
<dbReference type="SMART" id="SM00248">
    <property type="entry name" value="ANK"/>
    <property type="match status" value="1"/>
</dbReference>
<dbReference type="InterPro" id="IPR002110">
    <property type="entry name" value="Ankyrin_rpt"/>
</dbReference>
<keyword evidence="5" id="KW-1185">Reference proteome</keyword>
<evidence type="ECO:0000256" key="2">
    <source>
        <dbReference type="SAM" id="Coils"/>
    </source>
</evidence>
<sequence>MKRCKSSSNYLSPFKKSDILFRFQQPFANFVNATPAGSRSSTPIKKKIDFYNFKQIIHVKDELQEKHQTDSIADNVTTNFATPRDNHSLLASNKRSQSVSKVNKTQIFQFLSPQTSRTTSPSKNIKSESLFQMKTDLMKKTKKLKQDIHIYNFLKKDENMTLKNIKNTQDPLVKTYQAENHDKQDLIQNLKDKEKQFNRQKMFLIDKIQQKRLKNEREEREKLYIQMAKQQLIKNYEELQKDKILADQIITNSFRKFTGSVNLYNLYFTPALDEPEGFRNKKSMKVQTCLLLPQKLNNLQESTTSPNTALSRKNSSHNNNSLPNNSEILLLKKHSSIYKQDRHSNPPSTRSQNTSNIATIKRQSSKNAEISTQSPTKKNFSQIQQAQLIQNAIDSLQRIKNTTQENNIFSNNQTERNHHNVKGVLKQKYSDLGIQFKRMDQHTNFQDKKGDDKIPQSTIKLNIQQTKQYTLQNLQPKEQNFFQNIIQNNQQSQQISFNQQQNTQQYQVPPILQLQLQEQANSIIDKSDSVIQKSPNLSIKKERNSFSKSQQQKQRKIQLIQNDENLRIDPIDKLDAMSENFTTKLLQLKEYEIDEDFFSPVHDKYKLQISQIQSPKAKDQDKYFVNIRHNKMKEVAEDLEANPELIFSVDNYLYTGLHWAVKRNYEDLAKFLVSKGSNLFSKDYKNRTPYELAVELGYFNITKIINQ</sequence>
<feature type="region of interest" description="Disordered" evidence="3">
    <location>
        <begin position="338"/>
        <end position="379"/>
    </location>
</feature>
<dbReference type="GeneID" id="7828719"/>
<name>Q22R95_TETTS</name>
<dbReference type="HOGENOM" id="CLU_390586_0_0_1"/>